<evidence type="ECO:0000313" key="1">
    <source>
        <dbReference type="EMBL" id="CAF4398254.1"/>
    </source>
</evidence>
<feature type="non-terminal residue" evidence="1">
    <location>
        <position position="152"/>
    </location>
</feature>
<dbReference type="AlphaFoldDB" id="A0A820NYJ7"/>
<gene>
    <name evidence="1" type="ORF">OXD698_LOCUS51313</name>
</gene>
<proteinExistence type="predicted"/>
<evidence type="ECO:0000313" key="2">
    <source>
        <dbReference type="Proteomes" id="UP000663844"/>
    </source>
</evidence>
<accession>A0A820NYJ7</accession>
<name>A0A820NYJ7_9BILA</name>
<dbReference type="SUPFAM" id="SSF48726">
    <property type="entry name" value="Immunoglobulin"/>
    <property type="match status" value="1"/>
</dbReference>
<dbReference type="EMBL" id="CAJOAZ010026106">
    <property type="protein sequence ID" value="CAF4398254.1"/>
    <property type="molecule type" value="Genomic_DNA"/>
</dbReference>
<protein>
    <submittedName>
        <fullName evidence="1">Uncharacterized protein</fullName>
    </submittedName>
</protein>
<feature type="non-terminal residue" evidence="1">
    <location>
        <position position="1"/>
    </location>
</feature>
<reference evidence="1" key="1">
    <citation type="submission" date="2021-02" db="EMBL/GenBank/DDBJ databases">
        <authorList>
            <person name="Nowell W R."/>
        </authorList>
    </citation>
    <scope>NUCLEOTIDE SEQUENCE</scope>
</reference>
<organism evidence="1 2">
    <name type="scientific">Adineta steineri</name>
    <dbReference type="NCBI Taxonomy" id="433720"/>
    <lineage>
        <taxon>Eukaryota</taxon>
        <taxon>Metazoa</taxon>
        <taxon>Spiralia</taxon>
        <taxon>Gnathifera</taxon>
        <taxon>Rotifera</taxon>
        <taxon>Eurotatoria</taxon>
        <taxon>Bdelloidea</taxon>
        <taxon>Adinetida</taxon>
        <taxon>Adinetidae</taxon>
        <taxon>Adineta</taxon>
    </lineage>
</organism>
<comment type="caution">
    <text evidence="1">The sequence shown here is derived from an EMBL/GenBank/DDBJ whole genome shotgun (WGS) entry which is preliminary data.</text>
</comment>
<sequence length="152" mass="17301">RYVPPKITRALQSSYRYHSGEQLHFLVEYICSSVECQSAWQVQHSNDKMPKPIEDGLIVNADCSSILIIESITSELQGLYTFYVENLYGRAKTQTLVIIDSNNNDNDDTQHETSNENNELQQYYSNGSSNKTISAIHDLSSNEPSEYEELKA</sequence>
<dbReference type="InterPro" id="IPR036179">
    <property type="entry name" value="Ig-like_dom_sf"/>
</dbReference>
<dbReference type="Proteomes" id="UP000663844">
    <property type="component" value="Unassembled WGS sequence"/>
</dbReference>